<evidence type="ECO:0000256" key="1">
    <source>
        <dbReference type="SAM" id="Phobius"/>
    </source>
</evidence>
<dbReference type="InterPro" id="IPR004699">
    <property type="entry name" value="PTS_IID_sorb"/>
</dbReference>
<accession>A0A2P2C0B8</accession>
<sequence length="208" mass="22191">MSLSLVATSIALAADETTVDKPTGVFGALADAATWFIGLFNAGGETFVGLVTGIVPTLIVLLVFVNSLIRIIGPERIDALGEMAARDGAIYYPIRYLVFPVLSVFFLTNPMCYTMGRFLPEKYKPAFYDSAVSFVHPITGLFPHANAGELFVYLGIAAGVEAAGGSIGDLAVRYLLVGMVVILIRGIVTEFITARMMTRRTANEGVSA</sequence>
<dbReference type="GO" id="GO:0009401">
    <property type="term" value="P:phosphoenolpyruvate-dependent sugar phosphotransferase system"/>
    <property type="evidence" value="ECO:0007669"/>
    <property type="project" value="InterPro"/>
</dbReference>
<dbReference type="PANTHER" id="PTHR40399:SF1">
    <property type="entry name" value="PTS SYSTEM GLUCITOL_SORBITOL-SPECIFIC EIIC COMPONENT"/>
    <property type="match status" value="1"/>
</dbReference>
<dbReference type="Pfam" id="PF03608">
    <property type="entry name" value="EII-GUT"/>
    <property type="match status" value="1"/>
</dbReference>
<protein>
    <submittedName>
        <fullName evidence="2">Glucitol/sorbitol permease IIC component</fullName>
    </submittedName>
</protein>
<reference evidence="2" key="1">
    <citation type="submission" date="2015-08" db="EMBL/GenBank/DDBJ databases">
        <authorList>
            <person name="Babu N.S."/>
            <person name="Beckwith C.J."/>
            <person name="Beseler K.G."/>
            <person name="Brison A."/>
            <person name="Carone J.V."/>
            <person name="Caskin T.P."/>
            <person name="Diamond M."/>
            <person name="Durham M.E."/>
            <person name="Foxe J.M."/>
            <person name="Go M."/>
            <person name="Henderson B.A."/>
            <person name="Jones I.B."/>
            <person name="McGettigan J.A."/>
            <person name="Micheletti S.J."/>
            <person name="Nasrallah M.E."/>
            <person name="Ortiz D."/>
            <person name="Piller C.R."/>
            <person name="Privatt S.R."/>
            <person name="Schneider S.L."/>
            <person name="Sharp S."/>
            <person name="Smith T.C."/>
            <person name="Stanton J.D."/>
            <person name="Ullery H.E."/>
            <person name="Wilson R.J."/>
            <person name="Serrano M.G."/>
            <person name="Buck G."/>
            <person name="Lee V."/>
            <person name="Wang Y."/>
            <person name="Carvalho R."/>
            <person name="Voegtly L."/>
            <person name="Shi R."/>
            <person name="Duckworth R."/>
            <person name="Johnson A."/>
            <person name="Loviza R."/>
            <person name="Walstead R."/>
            <person name="Shah Z."/>
            <person name="Kiflezghi M."/>
            <person name="Wade K."/>
            <person name="Ball S.L."/>
            <person name="Bradley K.W."/>
            <person name="Asai D.J."/>
            <person name="Bowman C.A."/>
            <person name="Russell D.A."/>
            <person name="Pope W.H."/>
            <person name="Jacobs-Sera D."/>
            <person name="Hendrix R.W."/>
            <person name="Hatfull G.F."/>
        </authorList>
    </citation>
    <scope>NUCLEOTIDE SEQUENCE</scope>
</reference>
<dbReference type="PIRSF" id="PIRSF038321">
    <property type="entry name" value="PTS_glc_srb_IIC"/>
    <property type="match status" value="1"/>
</dbReference>
<keyword evidence="1" id="KW-0812">Transmembrane</keyword>
<proteinExistence type="predicted"/>
<dbReference type="GO" id="GO:0016020">
    <property type="term" value="C:membrane"/>
    <property type="evidence" value="ECO:0007669"/>
    <property type="project" value="InterPro"/>
</dbReference>
<dbReference type="NCBIfam" id="TIGR00821">
    <property type="entry name" value="EII-GUT"/>
    <property type="match status" value="1"/>
</dbReference>
<gene>
    <name evidence="2" type="primary">srlA</name>
    <name evidence="2" type="ORF">NOCA2270102</name>
</gene>
<dbReference type="PANTHER" id="PTHR40399">
    <property type="entry name" value="PTS SYSTEM GLUCITOL/SORBITOL-SPECIFIC EIIC COMPONENT"/>
    <property type="match status" value="1"/>
</dbReference>
<feature type="transmembrane region" description="Helical" evidence="1">
    <location>
        <begin position="89"/>
        <end position="108"/>
    </location>
</feature>
<name>A0A2P2C0B8_9ZZZZ</name>
<dbReference type="EMBL" id="CZKA01000020">
    <property type="protein sequence ID" value="CUR55467.1"/>
    <property type="molecule type" value="Genomic_DNA"/>
</dbReference>
<keyword evidence="1" id="KW-0472">Membrane</keyword>
<keyword evidence="1" id="KW-1133">Transmembrane helix</keyword>
<feature type="transmembrane region" description="Helical" evidence="1">
    <location>
        <begin position="47"/>
        <end position="69"/>
    </location>
</feature>
<dbReference type="AlphaFoldDB" id="A0A2P2C0B8"/>
<organism evidence="2">
    <name type="scientific">metagenome</name>
    <dbReference type="NCBI Taxonomy" id="256318"/>
    <lineage>
        <taxon>unclassified sequences</taxon>
        <taxon>metagenomes</taxon>
    </lineage>
</organism>
<feature type="transmembrane region" description="Helical" evidence="1">
    <location>
        <begin position="174"/>
        <end position="193"/>
    </location>
</feature>
<evidence type="ECO:0000313" key="2">
    <source>
        <dbReference type="EMBL" id="CUR55467.1"/>
    </source>
</evidence>
<dbReference type="PROSITE" id="PS51107">
    <property type="entry name" value="PTS_EIIC_TYPE_5"/>
    <property type="match status" value="1"/>
</dbReference>